<name>A0A7C5YXM3_UNCC3</name>
<sequence>MKTKIVFYPDEITKLAEESGKLVFKKEAEEELVKLLEIKNKIDEAIEKVKEQIKQAGESILPNFKGVEGKRVKAVFSYHGAKYEVADKEKAEGFYQEVVYVKPDTKTIDNYIKEVGELPKGIITKEREKSLSLRLKEDVKSLPDEV</sequence>
<proteinExistence type="predicted"/>
<keyword evidence="1" id="KW-0175">Coiled coil</keyword>
<dbReference type="EMBL" id="DRVY01000049">
    <property type="protein sequence ID" value="HHR92203.1"/>
    <property type="molecule type" value="Genomic_DNA"/>
</dbReference>
<evidence type="ECO:0000256" key="1">
    <source>
        <dbReference type="SAM" id="Coils"/>
    </source>
</evidence>
<dbReference type="AlphaFoldDB" id="A0A7C5YXM3"/>
<comment type="caution">
    <text evidence="2">The sequence shown here is derived from an EMBL/GenBank/DDBJ whole genome shotgun (WGS) entry which is preliminary data.</text>
</comment>
<reference evidence="2" key="1">
    <citation type="journal article" date="2020" name="mSystems">
        <title>Genome- and Community-Level Interaction Insights into Carbon Utilization and Element Cycling Functions of Hydrothermarchaeota in Hydrothermal Sediment.</title>
        <authorList>
            <person name="Zhou Z."/>
            <person name="Liu Y."/>
            <person name="Xu W."/>
            <person name="Pan J."/>
            <person name="Luo Z.H."/>
            <person name="Li M."/>
        </authorList>
    </citation>
    <scope>NUCLEOTIDE SEQUENCE [LARGE SCALE GENOMIC DNA]</scope>
    <source>
        <strain evidence="2">SpSt-1042</strain>
    </source>
</reference>
<protein>
    <submittedName>
        <fullName evidence="2">Uncharacterized protein</fullName>
    </submittedName>
</protein>
<evidence type="ECO:0000313" key="2">
    <source>
        <dbReference type="EMBL" id="HHR92203.1"/>
    </source>
</evidence>
<organism evidence="2">
    <name type="scientific">candidate division CPR3 bacterium</name>
    <dbReference type="NCBI Taxonomy" id="2268181"/>
    <lineage>
        <taxon>Bacteria</taxon>
        <taxon>Bacteria division CPR3</taxon>
    </lineage>
</organism>
<gene>
    <name evidence="2" type="ORF">ENL96_01690</name>
</gene>
<feature type="coiled-coil region" evidence="1">
    <location>
        <begin position="25"/>
        <end position="59"/>
    </location>
</feature>
<accession>A0A7C5YXM3</accession>